<evidence type="ECO:0008006" key="2">
    <source>
        <dbReference type="Google" id="ProtNLM"/>
    </source>
</evidence>
<protein>
    <recommendedName>
        <fullName evidence="2">OTU domain-containing protein</fullName>
    </recommendedName>
</protein>
<dbReference type="EnsemblMetazoa" id="Aqu2.1.25837_001">
    <property type="protein sequence ID" value="Aqu2.1.25837_001"/>
    <property type="gene ID" value="Aqu2.1.25837"/>
</dbReference>
<proteinExistence type="predicted"/>
<evidence type="ECO:0000313" key="1">
    <source>
        <dbReference type="EnsemblMetazoa" id="Aqu2.1.25837_001"/>
    </source>
</evidence>
<reference evidence="1" key="1">
    <citation type="submission" date="2017-05" db="UniProtKB">
        <authorList>
            <consortium name="EnsemblMetazoa"/>
        </authorList>
    </citation>
    <scope>IDENTIFICATION</scope>
</reference>
<sequence length="60" mass="6383">YITATILPGSPTTPLSNIRVPNSTIDVPGDGNCLLYALSYLITGSILSITNYITQLLIIC</sequence>
<name>A0A1X7UDK0_AMPQE</name>
<accession>A0A1X7UDK0</accession>
<dbReference type="InParanoid" id="A0A1X7UDK0"/>
<organism evidence="1">
    <name type="scientific">Amphimedon queenslandica</name>
    <name type="common">Sponge</name>
    <dbReference type="NCBI Taxonomy" id="400682"/>
    <lineage>
        <taxon>Eukaryota</taxon>
        <taxon>Metazoa</taxon>
        <taxon>Porifera</taxon>
        <taxon>Demospongiae</taxon>
        <taxon>Heteroscleromorpha</taxon>
        <taxon>Haplosclerida</taxon>
        <taxon>Niphatidae</taxon>
        <taxon>Amphimedon</taxon>
    </lineage>
</organism>
<dbReference type="AlphaFoldDB" id="A0A1X7UDK0"/>